<feature type="domain" description="Signal transduction histidine kinase subgroup 3 dimerisation and phosphoacceptor" evidence="6">
    <location>
        <begin position="181"/>
        <end position="246"/>
    </location>
</feature>
<evidence type="ECO:0000259" key="5">
    <source>
        <dbReference type="Pfam" id="PF02518"/>
    </source>
</evidence>
<dbReference type="GO" id="GO:0046983">
    <property type="term" value="F:protein dimerization activity"/>
    <property type="evidence" value="ECO:0007669"/>
    <property type="project" value="InterPro"/>
</dbReference>
<dbReference type="SUPFAM" id="SSF55874">
    <property type="entry name" value="ATPase domain of HSP90 chaperone/DNA topoisomerase II/histidine kinase"/>
    <property type="match status" value="1"/>
</dbReference>
<evidence type="ECO:0000256" key="3">
    <source>
        <dbReference type="ARBA" id="ARBA00023012"/>
    </source>
</evidence>
<dbReference type="InterPro" id="IPR036890">
    <property type="entry name" value="HATPase_C_sf"/>
</dbReference>
<gene>
    <name evidence="7" type="ORF">E1298_37490</name>
</gene>
<evidence type="ECO:0000313" key="8">
    <source>
        <dbReference type="Proteomes" id="UP000294513"/>
    </source>
</evidence>
<keyword evidence="8" id="KW-1185">Reference proteome</keyword>
<keyword evidence="4" id="KW-0812">Transmembrane</keyword>
<comment type="caution">
    <text evidence="7">The sequence shown here is derived from an EMBL/GenBank/DDBJ whole genome shotgun (WGS) entry which is preliminary data.</text>
</comment>
<evidence type="ECO:0000256" key="1">
    <source>
        <dbReference type="ARBA" id="ARBA00022679"/>
    </source>
</evidence>
<dbReference type="EMBL" id="SMKU01000321">
    <property type="protein sequence ID" value="TDD69421.1"/>
    <property type="molecule type" value="Genomic_DNA"/>
</dbReference>
<dbReference type="InterPro" id="IPR011712">
    <property type="entry name" value="Sig_transdc_His_kin_sub3_dim/P"/>
</dbReference>
<evidence type="ECO:0000256" key="4">
    <source>
        <dbReference type="SAM" id="Phobius"/>
    </source>
</evidence>
<dbReference type="AlphaFoldDB" id="A0A4R5AB86"/>
<dbReference type="OrthoDB" id="144293at2"/>
<evidence type="ECO:0008006" key="9">
    <source>
        <dbReference type="Google" id="ProtNLM"/>
    </source>
</evidence>
<dbReference type="Gene3D" id="3.30.565.10">
    <property type="entry name" value="Histidine kinase-like ATPase, C-terminal domain"/>
    <property type="match status" value="1"/>
</dbReference>
<dbReference type="CDD" id="cd16917">
    <property type="entry name" value="HATPase_UhpB-NarQ-NarX-like"/>
    <property type="match status" value="1"/>
</dbReference>
<accession>A0A4R5AB86</accession>
<proteinExistence type="predicted"/>
<evidence type="ECO:0000256" key="2">
    <source>
        <dbReference type="ARBA" id="ARBA00022777"/>
    </source>
</evidence>
<protein>
    <recommendedName>
        <fullName evidence="9">Sensor histidine kinase</fullName>
    </recommendedName>
</protein>
<keyword evidence="2" id="KW-0418">Kinase</keyword>
<dbReference type="Pfam" id="PF02518">
    <property type="entry name" value="HATPase_c"/>
    <property type="match status" value="1"/>
</dbReference>
<feature type="transmembrane region" description="Helical" evidence="4">
    <location>
        <begin position="34"/>
        <end position="54"/>
    </location>
</feature>
<organism evidence="7 8">
    <name type="scientific">Actinomadura rubrisoli</name>
    <dbReference type="NCBI Taxonomy" id="2530368"/>
    <lineage>
        <taxon>Bacteria</taxon>
        <taxon>Bacillati</taxon>
        <taxon>Actinomycetota</taxon>
        <taxon>Actinomycetes</taxon>
        <taxon>Streptosporangiales</taxon>
        <taxon>Thermomonosporaceae</taxon>
        <taxon>Actinomadura</taxon>
    </lineage>
</organism>
<dbReference type="Proteomes" id="UP000294513">
    <property type="component" value="Unassembled WGS sequence"/>
</dbReference>
<feature type="transmembrane region" description="Helical" evidence="4">
    <location>
        <begin position="66"/>
        <end position="90"/>
    </location>
</feature>
<dbReference type="InterPro" id="IPR003594">
    <property type="entry name" value="HATPase_dom"/>
</dbReference>
<evidence type="ECO:0000259" key="6">
    <source>
        <dbReference type="Pfam" id="PF07730"/>
    </source>
</evidence>
<feature type="domain" description="Histidine kinase/HSP90-like ATPase" evidence="5">
    <location>
        <begin position="291"/>
        <end position="378"/>
    </location>
</feature>
<keyword evidence="3" id="KW-0902">Two-component regulatory system</keyword>
<reference evidence="7 8" key="1">
    <citation type="submission" date="2019-03" db="EMBL/GenBank/DDBJ databases">
        <title>Draft genome sequences of novel Actinobacteria.</title>
        <authorList>
            <person name="Sahin N."/>
            <person name="Ay H."/>
            <person name="Saygin H."/>
        </authorList>
    </citation>
    <scope>NUCLEOTIDE SEQUENCE [LARGE SCALE GENOMIC DNA]</scope>
    <source>
        <strain evidence="7 8">H3C3</strain>
    </source>
</reference>
<dbReference type="InterPro" id="IPR050482">
    <property type="entry name" value="Sensor_HK_TwoCompSys"/>
</dbReference>
<keyword evidence="4" id="KW-1133">Transmembrane helix</keyword>
<dbReference type="PANTHER" id="PTHR24421">
    <property type="entry name" value="NITRATE/NITRITE SENSOR PROTEIN NARX-RELATED"/>
    <property type="match status" value="1"/>
</dbReference>
<keyword evidence="1" id="KW-0808">Transferase</keyword>
<evidence type="ECO:0000313" key="7">
    <source>
        <dbReference type="EMBL" id="TDD69421.1"/>
    </source>
</evidence>
<dbReference type="Pfam" id="PF07730">
    <property type="entry name" value="HisKA_3"/>
    <property type="match status" value="1"/>
</dbReference>
<dbReference type="Gene3D" id="1.20.5.1930">
    <property type="match status" value="1"/>
</dbReference>
<feature type="transmembrane region" description="Helical" evidence="4">
    <location>
        <begin position="102"/>
        <end position="126"/>
    </location>
</feature>
<keyword evidence="4" id="KW-0472">Membrane</keyword>
<dbReference type="GO" id="GO:0000155">
    <property type="term" value="F:phosphorelay sensor kinase activity"/>
    <property type="evidence" value="ECO:0007669"/>
    <property type="project" value="InterPro"/>
</dbReference>
<sequence length="389" mass="41207">MRSRINAAFRLLMHARMLMAGVTLLVLAVRGLTWATFIMVLCVALLSWLVARHVDRIVPRLLDHPLLVALDLCVCFAVLGVCGPSGPFFLSTVATAAAAGLLYRWQGMLIVSVVQIAGYFVTFGYAASRGDAGTFQELAGQPAYYPLAGFAGVALRRMFEDHAAVEDARLSAEVAAAAAEERARLAREMHDSLSTTLRGVALAAAALPAWIRNAPERAEREAARLAAATETASREARGLLTGLRDTTVTTGLPDAVHAAAGGWAARTGVALHTEIADDADLPLWQRHEVLAILGEALANVERHARAGKATVRLVRAAGEVVLTVRDDGRGFRTGPLESFARDGHYGLVGLHERAERAGGTVLVSSEPGAGTTLVVRVAADQTGRLAEVS</sequence>
<name>A0A4R5AB86_9ACTN</name>
<dbReference type="GO" id="GO:0016020">
    <property type="term" value="C:membrane"/>
    <property type="evidence" value="ECO:0007669"/>
    <property type="project" value="InterPro"/>
</dbReference>